<dbReference type="EMBL" id="CAJFDI010000004">
    <property type="protein sequence ID" value="CAD5226916.1"/>
    <property type="molecule type" value="Genomic_DNA"/>
</dbReference>
<proteinExistence type="predicted"/>
<evidence type="ECO:0000313" key="2">
    <source>
        <dbReference type="EMBL" id="CAG9116498.1"/>
    </source>
</evidence>
<dbReference type="EMBL" id="CAJFCV020000004">
    <property type="protein sequence ID" value="CAG9116498.1"/>
    <property type="molecule type" value="Genomic_DNA"/>
</dbReference>
<keyword evidence="4" id="KW-1185">Reference proteome</keyword>
<dbReference type="AlphaFoldDB" id="A0A1I7S3S7"/>
<dbReference type="OrthoDB" id="10381399at2759"/>
<organism evidence="3 5">
    <name type="scientific">Bursaphelenchus xylophilus</name>
    <name type="common">Pinewood nematode worm</name>
    <name type="synonym">Aphelenchoides xylophilus</name>
    <dbReference type="NCBI Taxonomy" id="6326"/>
    <lineage>
        <taxon>Eukaryota</taxon>
        <taxon>Metazoa</taxon>
        <taxon>Ecdysozoa</taxon>
        <taxon>Nematoda</taxon>
        <taxon>Chromadorea</taxon>
        <taxon>Rhabditida</taxon>
        <taxon>Tylenchina</taxon>
        <taxon>Tylenchomorpha</taxon>
        <taxon>Aphelenchoidea</taxon>
        <taxon>Aphelenchoididae</taxon>
        <taxon>Bursaphelenchus</taxon>
    </lineage>
</organism>
<gene>
    <name evidence="1" type="ORF">BXYJ_LOCUS9461</name>
</gene>
<sequence>MAEREQKEQSAADSGVNCALRNLNSKLWEFKFGSGTEISDELKEKALRFADKCGLLLIEALKESDVPLLRSEKSSDHQKCTFLQDVAEFKSSLMLVAGPYPTKESYQMTVASVGLISIPSFVETLQQHPGDWKKLQQLIVLPDPGWLIHWDLTELSNQMVFLIKTLIQLSPQAQIFICEIPELGSLDYLEKVKKFNVFLQSGKDLPKVSSVDIKGYLPEDFANNNGSSYLAINHAEYLIKQLVDVFSGTGIV</sequence>
<dbReference type="Proteomes" id="UP000582659">
    <property type="component" value="Unassembled WGS sequence"/>
</dbReference>
<evidence type="ECO:0000313" key="5">
    <source>
        <dbReference type="WBParaSite" id="BXY_0765800.1"/>
    </source>
</evidence>
<evidence type="ECO:0000313" key="1">
    <source>
        <dbReference type="EMBL" id="CAD5226916.1"/>
    </source>
</evidence>
<reference evidence="2" key="2">
    <citation type="submission" date="2020-08" db="EMBL/GenBank/DDBJ databases">
        <authorList>
            <person name="Kikuchi T."/>
        </authorList>
    </citation>
    <scope>NUCLEOTIDE SEQUENCE</scope>
    <source>
        <strain evidence="1">Ka4C1</strain>
    </source>
</reference>
<dbReference type="Proteomes" id="UP000095284">
    <property type="component" value="Unplaced"/>
</dbReference>
<evidence type="ECO:0000313" key="3">
    <source>
        <dbReference type="Proteomes" id="UP000095284"/>
    </source>
</evidence>
<name>A0A1I7S3S7_BURXY</name>
<dbReference type="WBParaSite" id="BXY_0765800.1">
    <property type="protein sequence ID" value="BXY_0765800.1"/>
    <property type="gene ID" value="BXY_0765800"/>
</dbReference>
<dbReference type="Proteomes" id="UP000659654">
    <property type="component" value="Unassembled WGS sequence"/>
</dbReference>
<protein>
    <submittedName>
        <fullName evidence="1">(pine wood nematode) hypothetical protein</fullName>
    </submittedName>
</protein>
<reference evidence="5" key="1">
    <citation type="submission" date="2016-11" db="UniProtKB">
        <authorList>
            <consortium name="WormBaseParasite"/>
        </authorList>
    </citation>
    <scope>IDENTIFICATION</scope>
</reference>
<evidence type="ECO:0000313" key="4">
    <source>
        <dbReference type="Proteomes" id="UP000659654"/>
    </source>
</evidence>
<accession>A0A1I7S3S7</accession>